<dbReference type="EMBL" id="ML769725">
    <property type="protein sequence ID" value="KAE9388815.1"/>
    <property type="molecule type" value="Genomic_DNA"/>
</dbReference>
<protein>
    <submittedName>
        <fullName evidence="2">Uncharacterized protein</fullName>
    </submittedName>
</protein>
<reference evidence="2" key="1">
    <citation type="journal article" date="2019" name="Environ. Microbiol.">
        <title>Fungal ecological strategies reflected in gene transcription - a case study of two litter decomposers.</title>
        <authorList>
            <person name="Barbi F."/>
            <person name="Kohler A."/>
            <person name="Barry K."/>
            <person name="Baskaran P."/>
            <person name="Daum C."/>
            <person name="Fauchery L."/>
            <person name="Ihrmark K."/>
            <person name="Kuo A."/>
            <person name="LaButti K."/>
            <person name="Lipzen A."/>
            <person name="Morin E."/>
            <person name="Grigoriev I.V."/>
            <person name="Henrissat B."/>
            <person name="Lindahl B."/>
            <person name="Martin F."/>
        </authorList>
    </citation>
    <scope>NUCLEOTIDE SEQUENCE</scope>
    <source>
        <strain evidence="2">JB14</strain>
    </source>
</reference>
<feature type="region of interest" description="Disordered" evidence="1">
    <location>
        <begin position="297"/>
        <end position="336"/>
    </location>
</feature>
<feature type="compositionally biased region" description="Low complexity" evidence="1">
    <location>
        <begin position="131"/>
        <end position="144"/>
    </location>
</feature>
<evidence type="ECO:0000256" key="1">
    <source>
        <dbReference type="SAM" id="MobiDB-lite"/>
    </source>
</evidence>
<name>A0A6A4GUN5_9AGAR</name>
<evidence type="ECO:0000313" key="3">
    <source>
        <dbReference type="Proteomes" id="UP000799118"/>
    </source>
</evidence>
<organism evidence="2 3">
    <name type="scientific">Gymnopus androsaceus JB14</name>
    <dbReference type="NCBI Taxonomy" id="1447944"/>
    <lineage>
        <taxon>Eukaryota</taxon>
        <taxon>Fungi</taxon>
        <taxon>Dikarya</taxon>
        <taxon>Basidiomycota</taxon>
        <taxon>Agaricomycotina</taxon>
        <taxon>Agaricomycetes</taxon>
        <taxon>Agaricomycetidae</taxon>
        <taxon>Agaricales</taxon>
        <taxon>Marasmiineae</taxon>
        <taxon>Omphalotaceae</taxon>
        <taxon>Gymnopus</taxon>
    </lineage>
</organism>
<feature type="compositionally biased region" description="Acidic residues" evidence="1">
    <location>
        <begin position="310"/>
        <end position="319"/>
    </location>
</feature>
<accession>A0A6A4GUN5</accession>
<feature type="region of interest" description="Disordered" evidence="1">
    <location>
        <begin position="131"/>
        <end position="199"/>
    </location>
</feature>
<dbReference type="AlphaFoldDB" id="A0A6A4GUN5"/>
<sequence>MQALVSSLAPNIPLPLLSGLSHTLPVNIISLLLFIHPPVNRILEFMGPIHANKNAIQEEHACMHRFLLLFPYHGSDAAAHMQMYHLPLHTIKYKGQDVTVYHCADGKMPCACDEEDHACFNYQKLYNPSSNVSTATASTSNSPNAPDPPKLLGSVAADTRGPTNPQEPHSSLPVPIIVPPGLSPGAESTSLTANAPALPSFPGSPRPSLQPVLGFNSVNTPVAPWSPSIALLPSPQPSSVPLTSSLTFNAQQVDPEDVMALNVDLSTKNAEMSTNSPVASLVDFPMANAWDLNVGAGDSMEVDQGTDVQNENELEEEQDGNGQELGSEGEDDNEALNVDKCPEDLWLFLLQYGIQVDPIYNLVVWKHYQNTNQTLQTHLPSAATILSAIHLLRGFDPSPPKAVQAPIHLIAGVKIVNGEKCTVDNCKGHVFANQESLQEH</sequence>
<keyword evidence="3" id="KW-1185">Reference proteome</keyword>
<dbReference type="Proteomes" id="UP000799118">
    <property type="component" value="Unassembled WGS sequence"/>
</dbReference>
<gene>
    <name evidence="2" type="ORF">BT96DRAFT_1003842</name>
</gene>
<proteinExistence type="predicted"/>
<evidence type="ECO:0000313" key="2">
    <source>
        <dbReference type="EMBL" id="KAE9388815.1"/>
    </source>
</evidence>